<reference evidence="2 3" key="1">
    <citation type="journal article" date="2019" name="Mol. Ecol. Resour.">
        <title>Chromosome-level genome assembly of Triplophysa tibetana, a fish adapted to the harsh high-altitude environment of the Tibetan Plateau.</title>
        <authorList>
            <person name="Yang X."/>
            <person name="Liu H."/>
            <person name="Ma Z."/>
            <person name="Zou Y."/>
            <person name="Zou M."/>
            <person name="Mao Y."/>
            <person name="Li X."/>
            <person name="Wang H."/>
            <person name="Chen T."/>
            <person name="Wang W."/>
            <person name="Yang R."/>
        </authorList>
    </citation>
    <scope>NUCLEOTIDE SEQUENCE [LARGE SCALE GENOMIC DNA]</scope>
    <source>
        <strain evidence="2">TTIB1903HZAU</strain>
        <tissue evidence="2">Muscle</tissue>
    </source>
</reference>
<accession>A0A5A9NAF6</accession>
<feature type="compositionally biased region" description="Basic and acidic residues" evidence="1">
    <location>
        <begin position="168"/>
        <end position="180"/>
    </location>
</feature>
<proteinExistence type="predicted"/>
<evidence type="ECO:0000313" key="2">
    <source>
        <dbReference type="EMBL" id="KAA0706964.1"/>
    </source>
</evidence>
<gene>
    <name evidence="2" type="ORF">E1301_Tti002284</name>
</gene>
<evidence type="ECO:0000313" key="3">
    <source>
        <dbReference type="Proteomes" id="UP000324632"/>
    </source>
</evidence>
<sequence length="295" mass="32483">MTSSSLVAVATEPPDLSSASFQHGGKACFGSRPPSAFAHRTTVPSHWAWESGLCKSRQSGLKESPAQKRPGANTVGERNLRSFNIQQMRTQPLCRQLHQTPLGPASYIPHSFAWCSVQRRPFILFSLWGPGRVSMVTQRVSEREGGLTDGDFLFQLHDTSTKRAVLKERGERSGRKEVRRGGPSGVRNRAVDPGTGGEKEKPRHLTPLPQTPCTAGPKGTNRHLLPLQLFVSRGGRGSFATEVTLALKAKAQADVTGMERSCRRLAVMANDLSLFYFVTPDYKDAMCCKQMFEFP</sequence>
<keyword evidence="3" id="KW-1185">Reference proteome</keyword>
<evidence type="ECO:0000256" key="1">
    <source>
        <dbReference type="SAM" id="MobiDB-lite"/>
    </source>
</evidence>
<dbReference type="Proteomes" id="UP000324632">
    <property type="component" value="Chromosome 20"/>
</dbReference>
<feature type="region of interest" description="Disordered" evidence="1">
    <location>
        <begin position="168"/>
        <end position="219"/>
    </location>
</feature>
<comment type="caution">
    <text evidence="2">The sequence shown here is derived from an EMBL/GenBank/DDBJ whole genome shotgun (WGS) entry which is preliminary data.</text>
</comment>
<dbReference type="EMBL" id="SOYY01000020">
    <property type="protein sequence ID" value="KAA0706964.1"/>
    <property type="molecule type" value="Genomic_DNA"/>
</dbReference>
<organism evidence="2 3">
    <name type="scientific">Triplophysa tibetana</name>
    <dbReference type="NCBI Taxonomy" id="1572043"/>
    <lineage>
        <taxon>Eukaryota</taxon>
        <taxon>Metazoa</taxon>
        <taxon>Chordata</taxon>
        <taxon>Craniata</taxon>
        <taxon>Vertebrata</taxon>
        <taxon>Euteleostomi</taxon>
        <taxon>Actinopterygii</taxon>
        <taxon>Neopterygii</taxon>
        <taxon>Teleostei</taxon>
        <taxon>Ostariophysi</taxon>
        <taxon>Cypriniformes</taxon>
        <taxon>Nemacheilidae</taxon>
        <taxon>Triplophysa</taxon>
    </lineage>
</organism>
<name>A0A5A9NAF6_9TELE</name>
<dbReference type="AlphaFoldDB" id="A0A5A9NAF6"/>
<protein>
    <submittedName>
        <fullName evidence="2">Uncharacterized protein</fullName>
    </submittedName>
</protein>